<dbReference type="Pfam" id="PF02518">
    <property type="entry name" value="HATPase_c"/>
    <property type="match status" value="1"/>
</dbReference>
<organism evidence="12 13">
    <name type="scientific">Cellulosilyticum lentocellum (strain ATCC 49066 / DSM 5427 / NCIMB 11756 / RHM5)</name>
    <name type="common">Clostridium lentocellum</name>
    <dbReference type="NCBI Taxonomy" id="642492"/>
    <lineage>
        <taxon>Bacteria</taxon>
        <taxon>Bacillati</taxon>
        <taxon>Bacillota</taxon>
        <taxon>Clostridia</taxon>
        <taxon>Lachnospirales</taxon>
        <taxon>Cellulosilyticaceae</taxon>
        <taxon>Cellulosilyticum</taxon>
    </lineage>
</organism>
<evidence type="ECO:0000256" key="8">
    <source>
        <dbReference type="ARBA" id="ARBA00023136"/>
    </source>
</evidence>
<evidence type="ECO:0000256" key="3">
    <source>
        <dbReference type="ARBA" id="ARBA00012438"/>
    </source>
</evidence>
<dbReference type="SUPFAM" id="SSF47384">
    <property type="entry name" value="Homodimeric domain of signal transducing histidine kinase"/>
    <property type="match status" value="1"/>
</dbReference>
<dbReference type="CDD" id="cd00082">
    <property type="entry name" value="HisKA"/>
    <property type="match status" value="1"/>
</dbReference>
<dbReference type="InterPro" id="IPR005467">
    <property type="entry name" value="His_kinase_dom"/>
</dbReference>
<dbReference type="Pfam" id="PF00672">
    <property type="entry name" value="HAMP"/>
    <property type="match status" value="1"/>
</dbReference>
<keyword evidence="4" id="KW-0597">Phosphoprotein</keyword>
<evidence type="ECO:0000256" key="1">
    <source>
        <dbReference type="ARBA" id="ARBA00000085"/>
    </source>
</evidence>
<sequence length="395" mass="44605">MEKANSKKKSPVRLIGSGFIFILKILGAILNGTFLVIFNLIGSFFKKYRFSISFKVNLLYSVLYTFLFCLTYFTTQSIYVSHFRDNAALHPILRNFNVLLSVAILISLPLFLSIGHYLVTMMLTPIKDMTTKVQNINGNDLMTRLDTDLSKDELKDLAITFNQMMDRIQVYVERQKQFASDVSHELRTPLAIIQGYADMLERWGKDNPQILEESISSIAEETANMNTLLEKLLFLSRSDKHTLKVDINTIDLSALCNDILRETSFIDDAHQLISKVSPNVMLKGDSALIKELIRILVDNALKYTPEGGSITLGCATTNQNIVLSVKDTGIGIPKEHIHKLFERFYRVDEARNKNTGGTGLGLAIAHEIAETHQAKIFVNSDIDEGTEFVIFFPHE</sequence>
<keyword evidence="9" id="KW-1133">Transmembrane helix</keyword>
<dbReference type="SMART" id="SM00388">
    <property type="entry name" value="HisKA"/>
    <property type="match status" value="1"/>
</dbReference>
<dbReference type="AlphaFoldDB" id="F2JSK0"/>
<dbReference type="HOGENOM" id="CLU_000445_89_3_9"/>
<dbReference type="CDD" id="cd00075">
    <property type="entry name" value="HATPase"/>
    <property type="match status" value="1"/>
</dbReference>
<dbReference type="PROSITE" id="PS50109">
    <property type="entry name" value="HIS_KIN"/>
    <property type="match status" value="1"/>
</dbReference>
<dbReference type="InterPro" id="IPR003660">
    <property type="entry name" value="HAMP_dom"/>
</dbReference>
<dbReference type="InterPro" id="IPR003661">
    <property type="entry name" value="HisK_dim/P_dom"/>
</dbReference>
<evidence type="ECO:0000313" key="12">
    <source>
        <dbReference type="EMBL" id="ADZ81780.1"/>
    </source>
</evidence>
<dbReference type="EC" id="2.7.13.3" evidence="3"/>
<evidence type="ECO:0000256" key="7">
    <source>
        <dbReference type="ARBA" id="ARBA00023012"/>
    </source>
</evidence>
<dbReference type="Gene3D" id="1.10.287.130">
    <property type="match status" value="1"/>
</dbReference>
<dbReference type="InterPro" id="IPR036890">
    <property type="entry name" value="HATPase_C_sf"/>
</dbReference>
<keyword evidence="13" id="KW-1185">Reference proteome</keyword>
<feature type="transmembrane region" description="Helical" evidence="9">
    <location>
        <begin position="20"/>
        <end position="45"/>
    </location>
</feature>
<evidence type="ECO:0000256" key="6">
    <source>
        <dbReference type="ARBA" id="ARBA00022777"/>
    </source>
</evidence>
<evidence type="ECO:0000259" key="11">
    <source>
        <dbReference type="PROSITE" id="PS50885"/>
    </source>
</evidence>
<keyword evidence="9" id="KW-0812">Transmembrane</keyword>
<dbReference type="GO" id="GO:0004721">
    <property type="term" value="F:phosphoprotein phosphatase activity"/>
    <property type="evidence" value="ECO:0007669"/>
    <property type="project" value="TreeGrafter"/>
</dbReference>
<reference evidence="12 13" key="1">
    <citation type="journal article" date="2011" name="J. Bacteriol.">
        <title>Complete genome sequence of the cellulose-degrading bacterium Cellulosilyticum lentocellum.</title>
        <authorList>
            <consortium name="US DOE Joint Genome Institute"/>
            <person name="Miller D.A."/>
            <person name="Suen G."/>
            <person name="Bruce D."/>
            <person name="Copeland A."/>
            <person name="Cheng J.F."/>
            <person name="Detter C."/>
            <person name="Goodwin L.A."/>
            <person name="Han C.S."/>
            <person name="Hauser L.J."/>
            <person name="Land M.L."/>
            <person name="Lapidus A."/>
            <person name="Lucas S."/>
            <person name="Meincke L."/>
            <person name="Pitluck S."/>
            <person name="Tapia R."/>
            <person name="Teshima H."/>
            <person name="Woyke T."/>
            <person name="Fox B.G."/>
            <person name="Angert E.R."/>
            <person name="Currie C.R."/>
        </authorList>
    </citation>
    <scope>NUCLEOTIDE SEQUENCE [LARGE SCALE GENOMIC DNA]</scope>
    <source>
        <strain evidence="13">ATCC 49066 / DSM 5427 / NCIMB 11756 / RHM5</strain>
    </source>
</reference>
<dbReference type="STRING" id="642492.Clole_0018"/>
<feature type="transmembrane region" description="Helical" evidence="9">
    <location>
        <begin position="57"/>
        <end position="79"/>
    </location>
</feature>
<dbReference type="PRINTS" id="PR00344">
    <property type="entry name" value="BCTRLSENSOR"/>
</dbReference>
<dbReference type="FunFam" id="3.30.565.10:FF:000006">
    <property type="entry name" value="Sensor histidine kinase WalK"/>
    <property type="match status" value="1"/>
</dbReference>
<evidence type="ECO:0000256" key="5">
    <source>
        <dbReference type="ARBA" id="ARBA00022679"/>
    </source>
</evidence>
<proteinExistence type="predicted"/>
<dbReference type="GO" id="GO:0016036">
    <property type="term" value="P:cellular response to phosphate starvation"/>
    <property type="evidence" value="ECO:0007669"/>
    <property type="project" value="TreeGrafter"/>
</dbReference>
<comment type="catalytic activity">
    <reaction evidence="1">
        <text>ATP + protein L-histidine = ADP + protein N-phospho-L-histidine.</text>
        <dbReference type="EC" id="2.7.13.3"/>
    </reaction>
</comment>
<dbReference type="InterPro" id="IPR004358">
    <property type="entry name" value="Sig_transdc_His_kin-like_C"/>
</dbReference>
<dbReference type="PROSITE" id="PS50885">
    <property type="entry name" value="HAMP"/>
    <property type="match status" value="1"/>
</dbReference>
<dbReference type="InterPro" id="IPR036097">
    <property type="entry name" value="HisK_dim/P_sf"/>
</dbReference>
<feature type="domain" description="HAMP" evidence="11">
    <location>
        <begin position="120"/>
        <end position="173"/>
    </location>
</feature>
<feature type="transmembrane region" description="Helical" evidence="9">
    <location>
        <begin position="99"/>
        <end position="119"/>
    </location>
</feature>
<evidence type="ECO:0000313" key="13">
    <source>
        <dbReference type="Proteomes" id="UP000008467"/>
    </source>
</evidence>
<dbReference type="Gene3D" id="6.10.340.10">
    <property type="match status" value="1"/>
</dbReference>
<dbReference type="SUPFAM" id="SSF158472">
    <property type="entry name" value="HAMP domain-like"/>
    <property type="match status" value="1"/>
</dbReference>
<comment type="subcellular location">
    <subcellularLocation>
        <location evidence="2">Membrane</location>
    </subcellularLocation>
</comment>
<evidence type="ECO:0000256" key="4">
    <source>
        <dbReference type="ARBA" id="ARBA00022553"/>
    </source>
</evidence>
<dbReference type="SUPFAM" id="SSF55874">
    <property type="entry name" value="ATPase domain of HSP90 chaperone/DNA topoisomerase II/histidine kinase"/>
    <property type="match status" value="1"/>
</dbReference>
<evidence type="ECO:0000259" key="10">
    <source>
        <dbReference type="PROSITE" id="PS50109"/>
    </source>
</evidence>
<keyword evidence="6 12" id="KW-0418">Kinase</keyword>
<dbReference type="GO" id="GO:0000155">
    <property type="term" value="F:phosphorelay sensor kinase activity"/>
    <property type="evidence" value="ECO:0007669"/>
    <property type="project" value="InterPro"/>
</dbReference>
<name>F2JSK0_CELLD</name>
<dbReference type="eggNOG" id="COG5002">
    <property type="taxonomic scope" value="Bacteria"/>
</dbReference>
<dbReference type="FunFam" id="1.10.287.130:FF:000001">
    <property type="entry name" value="Two-component sensor histidine kinase"/>
    <property type="match status" value="1"/>
</dbReference>
<dbReference type="RefSeq" id="WP_013655081.1">
    <property type="nucleotide sequence ID" value="NC_015275.1"/>
</dbReference>
<dbReference type="SMART" id="SM00304">
    <property type="entry name" value="HAMP"/>
    <property type="match status" value="1"/>
</dbReference>
<dbReference type="PANTHER" id="PTHR45453">
    <property type="entry name" value="PHOSPHATE REGULON SENSOR PROTEIN PHOR"/>
    <property type="match status" value="1"/>
</dbReference>
<keyword evidence="7" id="KW-0902">Two-component regulatory system</keyword>
<keyword evidence="8 9" id="KW-0472">Membrane</keyword>
<gene>
    <name evidence="12" type="ordered locus">Clole_0018</name>
</gene>
<dbReference type="GO" id="GO:0005886">
    <property type="term" value="C:plasma membrane"/>
    <property type="evidence" value="ECO:0007669"/>
    <property type="project" value="TreeGrafter"/>
</dbReference>
<feature type="domain" description="Histidine kinase" evidence="10">
    <location>
        <begin position="181"/>
        <end position="395"/>
    </location>
</feature>
<accession>F2JSK0</accession>
<evidence type="ECO:0000256" key="9">
    <source>
        <dbReference type="SAM" id="Phobius"/>
    </source>
</evidence>
<dbReference type="PANTHER" id="PTHR45453:SF1">
    <property type="entry name" value="PHOSPHATE REGULON SENSOR PROTEIN PHOR"/>
    <property type="match status" value="1"/>
</dbReference>
<dbReference type="InterPro" id="IPR050351">
    <property type="entry name" value="BphY/WalK/GraS-like"/>
</dbReference>
<evidence type="ECO:0000256" key="2">
    <source>
        <dbReference type="ARBA" id="ARBA00004370"/>
    </source>
</evidence>
<dbReference type="Gene3D" id="3.30.565.10">
    <property type="entry name" value="Histidine kinase-like ATPase, C-terminal domain"/>
    <property type="match status" value="1"/>
</dbReference>
<dbReference type="Proteomes" id="UP000008467">
    <property type="component" value="Chromosome"/>
</dbReference>
<dbReference type="CDD" id="cd06225">
    <property type="entry name" value="HAMP"/>
    <property type="match status" value="1"/>
</dbReference>
<protein>
    <recommendedName>
        <fullName evidence="3">histidine kinase</fullName>
        <ecNumber evidence="3">2.7.13.3</ecNumber>
    </recommendedName>
</protein>
<dbReference type="InterPro" id="IPR003594">
    <property type="entry name" value="HATPase_dom"/>
</dbReference>
<dbReference type="EMBL" id="CP002582">
    <property type="protein sequence ID" value="ADZ81780.1"/>
    <property type="molecule type" value="Genomic_DNA"/>
</dbReference>
<dbReference type="SMART" id="SM00387">
    <property type="entry name" value="HATPase_c"/>
    <property type="match status" value="1"/>
</dbReference>
<dbReference type="KEGG" id="cle:Clole_0018"/>
<dbReference type="Pfam" id="PF00512">
    <property type="entry name" value="HisKA"/>
    <property type="match status" value="1"/>
</dbReference>
<keyword evidence="5" id="KW-0808">Transferase</keyword>